<reference evidence="2" key="1">
    <citation type="submission" date="2020-01" db="EMBL/GenBank/DDBJ databases">
        <authorList>
            <person name="Rat A."/>
        </authorList>
    </citation>
    <scope>NUCLEOTIDE SEQUENCE</scope>
    <source>
        <strain evidence="2">LMG 31231</strain>
    </source>
</reference>
<dbReference type="Proteomes" id="UP001138751">
    <property type="component" value="Unassembled WGS sequence"/>
</dbReference>
<evidence type="ECO:0000256" key="1">
    <source>
        <dbReference type="SAM" id="SignalP"/>
    </source>
</evidence>
<feature type="signal peptide" evidence="1">
    <location>
        <begin position="1"/>
        <end position="21"/>
    </location>
</feature>
<organism evidence="2 3">
    <name type="scientific">Neoroseomonas soli</name>
    <dbReference type="NCBI Taxonomy" id="1081025"/>
    <lineage>
        <taxon>Bacteria</taxon>
        <taxon>Pseudomonadati</taxon>
        <taxon>Pseudomonadota</taxon>
        <taxon>Alphaproteobacteria</taxon>
        <taxon>Acetobacterales</taxon>
        <taxon>Acetobacteraceae</taxon>
        <taxon>Neoroseomonas</taxon>
    </lineage>
</organism>
<keyword evidence="3" id="KW-1185">Reference proteome</keyword>
<evidence type="ECO:0000313" key="2">
    <source>
        <dbReference type="EMBL" id="MBR0672145.1"/>
    </source>
</evidence>
<reference evidence="2" key="2">
    <citation type="journal article" date="2021" name="Syst. Appl. Microbiol.">
        <title>Roseomonas hellenica sp. nov., isolated from roots of wild-growing Alkanna tinctoria.</title>
        <authorList>
            <person name="Rat A."/>
            <person name="Naranjo H.D."/>
            <person name="Lebbe L."/>
            <person name="Cnockaert M."/>
            <person name="Krigas N."/>
            <person name="Grigoriadou K."/>
            <person name="Maloupa E."/>
            <person name="Willems A."/>
        </authorList>
    </citation>
    <scope>NUCLEOTIDE SEQUENCE</scope>
    <source>
        <strain evidence="2">LMG 31231</strain>
    </source>
</reference>
<dbReference type="EMBL" id="JAAEDM010000033">
    <property type="protein sequence ID" value="MBR0672145.1"/>
    <property type="molecule type" value="Genomic_DNA"/>
</dbReference>
<name>A0A9X9WYB6_9PROT</name>
<accession>A0A9X9WYB6</accession>
<sequence length="119" mass="12491">MCRNILGAALLVIAAAGPAAAQTSPPATAVTPEGLDRGLVNLGLMAGHAYQCLPEGERPAAQQAVLAFNSILVAQMGANAAFRFSSSFGAGSSHDVDRSFCERSLVDWRKLLQDHNLNR</sequence>
<feature type="chain" id="PRO_5040889034" description="UrcA family protein" evidence="1">
    <location>
        <begin position="22"/>
        <end position="119"/>
    </location>
</feature>
<evidence type="ECO:0008006" key="4">
    <source>
        <dbReference type="Google" id="ProtNLM"/>
    </source>
</evidence>
<keyword evidence="1" id="KW-0732">Signal</keyword>
<protein>
    <recommendedName>
        <fullName evidence="4">UrcA family protein</fullName>
    </recommendedName>
</protein>
<gene>
    <name evidence="2" type="ORF">GXW76_13265</name>
</gene>
<proteinExistence type="predicted"/>
<dbReference type="AlphaFoldDB" id="A0A9X9WYB6"/>
<comment type="caution">
    <text evidence="2">The sequence shown here is derived from an EMBL/GenBank/DDBJ whole genome shotgun (WGS) entry which is preliminary data.</text>
</comment>
<evidence type="ECO:0000313" key="3">
    <source>
        <dbReference type="Proteomes" id="UP001138751"/>
    </source>
</evidence>
<dbReference type="RefSeq" id="WP_211862550.1">
    <property type="nucleotide sequence ID" value="NZ_JAAEDM010000033.1"/>
</dbReference>